<feature type="transmembrane region" description="Helical" evidence="9">
    <location>
        <begin position="184"/>
        <end position="205"/>
    </location>
</feature>
<dbReference type="FunFam" id="1.20.1740.10:FF:000004">
    <property type="entry name" value="Sodium:alanine symporter family protein"/>
    <property type="match status" value="1"/>
</dbReference>
<sequence>MSFADLLVKIDAFLWGVPLMVLLLGAGIILTVRTRCIQLRKFPYIIGNTLGKMFRRSEIEEGAISPFQALSTALAATVGTGNIVGVSVAILTGGPGAVFWMWFAAFFGMCTKFSEVNLSIAYRVKTDVGYAGGPMYYIDRGLHKPWLGKIFAFLAAVATFGLGCSVQSNAIAGTLKSSFSIPPFLTAVVITILTAVVVIGGIQSISKVTEKLVPFMAAFYIVGGLIIIFANVGNLPGAIHDIFVGAFNPKAVGGGAIGFTIMTAMRSGISRGVFTNEAGLGSSPIAHATASTDHPTRQGLWGVTEVFLDTFVVCSITALVILTSGVLNSGEADASALVAEAFSMKFTFGRYIVSIGLLLFAFSTILGWEFYGETSARYLIGSRIGAPYKVLFLIMVFVGCTMKLDLAWEVANILNALMAVPNLIGLIGLSGVVVALEKDFFSDDRLRKSPEEYQHLLKK</sequence>
<dbReference type="Gene3D" id="1.20.1740.10">
    <property type="entry name" value="Amino acid/polyamine transporter I"/>
    <property type="match status" value="1"/>
</dbReference>
<dbReference type="OrthoDB" id="9804874at2"/>
<keyword evidence="11" id="KW-1185">Reference proteome</keyword>
<protein>
    <submittedName>
        <fullName evidence="10">Amino acid carrier protein</fullName>
    </submittedName>
</protein>
<keyword evidence="5 9" id="KW-0812">Transmembrane</keyword>
<evidence type="ECO:0000256" key="1">
    <source>
        <dbReference type="ARBA" id="ARBA00004651"/>
    </source>
</evidence>
<dbReference type="GO" id="GO:0005283">
    <property type="term" value="F:amino acid:sodium symporter activity"/>
    <property type="evidence" value="ECO:0007669"/>
    <property type="project" value="InterPro"/>
</dbReference>
<feature type="transmembrane region" description="Helical" evidence="9">
    <location>
        <begin position="414"/>
        <end position="436"/>
    </location>
</feature>
<evidence type="ECO:0000256" key="4">
    <source>
        <dbReference type="ARBA" id="ARBA00022475"/>
    </source>
</evidence>
<keyword evidence="3 9" id="KW-0813">Transport</keyword>
<keyword evidence="6 9" id="KW-0769">Symport</keyword>
<feature type="transmembrane region" description="Helical" evidence="9">
    <location>
        <begin position="12"/>
        <end position="32"/>
    </location>
</feature>
<feature type="transmembrane region" description="Helical" evidence="9">
    <location>
        <begin position="306"/>
        <end position="328"/>
    </location>
</feature>
<dbReference type="PRINTS" id="PR00175">
    <property type="entry name" value="NAALASMPORT"/>
</dbReference>
<proteinExistence type="inferred from homology"/>
<organism evidence="10 11">
    <name type="scientific">Aedoeadaptatus coxii</name>
    <dbReference type="NCBI Taxonomy" id="755172"/>
    <lineage>
        <taxon>Bacteria</taxon>
        <taxon>Bacillati</taxon>
        <taxon>Bacillota</taxon>
        <taxon>Tissierellia</taxon>
        <taxon>Tissierellales</taxon>
        <taxon>Peptoniphilaceae</taxon>
        <taxon>Aedoeadaptatus</taxon>
    </lineage>
</organism>
<keyword evidence="8 9" id="KW-0472">Membrane</keyword>
<dbReference type="Proteomes" id="UP000070442">
    <property type="component" value="Unassembled WGS sequence"/>
</dbReference>
<reference evidence="11" key="1">
    <citation type="submission" date="2016-01" db="EMBL/GenBank/DDBJ databases">
        <authorList>
            <person name="Mitreva M."/>
            <person name="Pepin K.H."/>
            <person name="Mihindukulasuriya K.A."/>
            <person name="Fulton R."/>
            <person name="Fronick C."/>
            <person name="O'Laughlin M."/>
            <person name="Miner T."/>
            <person name="Herter B."/>
            <person name="Rosa B.A."/>
            <person name="Cordes M."/>
            <person name="Tomlinson C."/>
            <person name="Wollam A."/>
            <person name="Palsikar V.B."/>
            <person name="Mardis E.R."/>
            <person name="Wilson R.K."/>
        </authorList>
    </citation>
    <scope>NUCLEOTIDE SEQUENCE [LARGE SCALE GENOMIC DNA]</scope>
    <source>
        <strain evidence="11">DNF00729</strain>
    </source>
</reference>
<dbReference type="STRING" id="755172.HMPREF1863_00121"/>
<feature type="transmembrane region" description="Helical" evidence="9">
    <location>
        <begin position="348"/>
        <end position="370"/>
    </location>
</feature>
<dbReference type="InterPro" id="IPR001463">
    <property type="entry name" value="Na/Ala_symport"/>
</dbReference>
<evidence type="ECO:0000256" key="7">
    <source>
        <dbReference type="ARBA" id="ARBA00022989"/>
    </source>
</evidence>
<comment type="similarity">
    <text evidence="2 9">Belongs to the alanine or glycine:cation symporter (AGCS) (TC 2.A.25) family.</text>
</comment>
<evidence type="ECO:0000313" key="11">
    <source>
        <dbReference type="Proteomes" id="UP000070442"/>
    </source>
</evidence>
<gene>
    <name evidence="10" type="ORF">HMPREF1863_00121</name>
</gene>
<keyword evidence="7 9" id="KW-1133">Transmembrane helix</keyword>
<dbReference type="Pfam" id="PF01235">
    <property type="entry name" value="Na_Ala_symp"/>
    <property type="match status" value="1"/>
</dbReference>
<dbReference type="GO" id="GO:0005886">
    <property type="term" value="C:plasma membrane"/>
    <property type="evidence" value="ECO:0007669"/>
    <property type="project" value="UniProtKB-SubCell"/>
</dbReference>
<comment type="subcellular location">
    <subcellularLocation>
        <location evidence="1 9">Cell membrane</location>
        <topology evidence="1 9">Multi-pass membrane protein</topology>
    </subcellularLocation>
</comment>
<evidence type="ECO:0000256" key="6">
    <source>
        <dbReference type="ARBA" id="ARBA00022847"/>
    </source>
</evidence>
<dbReference type="PANTHER" id="PTHR30330">
    <property type="entry name" value="AGSS FAMILY TRANSPORTER, SODIUM-ALANINE"/>
    <property type="match status" value="1"/>
</dbReference>
<feature type="transmembrane region" description="Helical" evidence="9">
    <location>
        <begin position="150"/>
        <end position="172"/>
    </location>
</feature>
<name>A0A134AL77_9FIRM</name>
<dbReference type="PANTHER" id="PTHR30330:SF3">
    <property type="entry name" value="TRANSCRIPTIONAL REGULATOR, LRP FAMILY"/>
    <property type="match status" value="1"/>
</dbReference>
<feature type="transmembrane region" description="Helical" evidence="9">
    <location>
        <begin position="212"/>
        <end position="230"/>
    </location>
</feature>
<evidence type="ECO:0000256" key="2">
    <source>
        <dbReference type="ARBA" id="ARBA00009261"/>
    </source>
</evidence>
<accession>A0A134AL77</accession>
<evidence type="ECO:0000256" key="9">
    <source>
        <dbReference type="RuleBase" id="RU363064"/>
    </source>
</evidence>
<evidence type="ECO:0000256" key="5">
    <source>
        <dbReference type="ARBA" id="ARBA00022692"/>
    </source>
</evidence>
<dbReference type="PATRIC" id="fig|755172.3.peg.117"/>
<dbReference type="EMBL" id="LSDG01000002">
    <property type="protein sequence ID" value="KXB68409.1"/>
    <property type="molecule type" value="Genomic_DNA"/>
</dbReference>
<comment type="caution">
    <text evidence="10">The sequence shown here is derived from an EMBL/GenBank/DDBJ whole genome shotgun (WGS) entry which is preliminary data.</text>
</comment>
<dbReference type="AlphaFoldDB" id="A0A134AL77"/>
<evidence type="ECO:0000313" key="10">
    <source>
        <dbReference type="EMBL" id="KXB68409.1"/>
    </source>
</evidence>
<dbReference type="NCBIfam" id="TIGR00835">
    <property type="entry name" value="agcS"/>
    <property type="match status" value="1"/>
</dbReference>
<feature type="transmembrane region" description="Helical" evidence="9">
    <location>
        <begin position="242"/>
        <end position="262"/>
    </location>
</feature>
<dbReference type="RefSeq" id="WP_068366178.1">
    <property type="nucleotide sequence ID" value="NZ_KQ960155.1"/>
</dbReference>
<evidence type="ECO:0000256" key="3">
    <source>
        <dbReference type="ARBA" id="ARBA00022448"/>
    </source>
</evidence>
<keyword evidence="4 9" id="KW-1003">Cell membrane</keyword>
<evidence type="ECO:0000256" key="8">
    <source>
        <dbReference type="ARBA" id="ARBA00023136"/>
    </source>
</evidence>